<evidence type="ECO:0000313" key="2">
    <source>
        <dbReference type="Proteomes" id="UP000023152"/>
    </source>
</evidence>
<sequence>MTKQFFEKYKTNKINKFTNIYTLQIKNYANNNCSNYHFHKLKKTHKTLVSRFKVSPLIDQRFKEKMNIPKAHDIHKTTEILNVYNCFINYLQNVAEATTIVSARTTTISLVKTPQKKNEKEKAQPKRDLSISDLTYVNRPIEIESKNKSFIPRSGYNVNEMDESSKTLYMWGRTKMKEFAKKRQPKQNPRY</sequence>
<accession>X6PC91</accession>
<dbReference type="EMBL" id="ASPP01001406">
    <property type="protein sequence ID" value="ETO35684.1"/>
    <property type="molecule type" value="Genomic_DNA"/>
</dbReference>
<reference evidence="1 2" key="1">
    <citation type="journal article" date="2013" name="Curr. Biol.">
        <title>The Genome of the Foraminiferan Reticulomyxa filosa.</title>
        <authorList>
            <person name="Glockner G."/>
            <person name="Hulsmann N."/>
            <person name="Schleicher M."/>
            <person name="Noegel A.A."/>
            <person name="Eichinger L."/>
            <person name="Gallinger C."/>
            <person name="Pawlowski J."/>
            <person name="Sierra R."/>
            <person name="Euteneuer U."/>
            <person name="Pillet L."/>
            <person name="Moustafa A."/>
            <person name="Platzer M."/>
            <person name="Groth M."/>
            <person name="Szafranski K."/>
            <person name="Schliwa M."/>
        </authorList>
    </citation>
    <scope>NUCLEOTIDE SEQUENCE [LARGE SCALE GENOMIC DNA]</scope>
</reference>
<gene>
    <name evidence="1" type="ORF">RFI_01378</name>
</gene>
<organism evidence="1 2">
    <name type="scientific">Reticulomyxa filosa</name>
    <dbReference type="NCBI Taxonomy" id="46433"/>
    <lineage>
        <taxon>Eukaryota</taxon>
        <taxon>Sar</taxon>
        <taxon>Rhizaria</taxon>
        <taxon>Retaria</taxon>
        <taxon>Foraminifera</taxon>
        <taxon>Monothalamids</taxon>
        <taxon>Reticulomyxidae</taxon>
        <taxon>Reticulomyxa</taxon>
    </lineage>
</organism>
<dbReference type="Proteomes" id="UP000023152">
    <property type="component" value="Unassembled WGS sequence"/>
</dbReference>
<keyword evidence="2" id="KW-1185">Reference proteome</keyword>
<name>X6PC91_RETFI</name>
<protein>
    <submittedName>
        <fullName evidence="1">Uncharacterized protein</fullName>
    </submittedName>
</protein>
<dbReference type="AlphaFoldDB" id="X6PC91"/>
<comment type="caution">
    <text evidence="1">The sequence shown here is derived from an EMBL/GenBank/DDBJ whole genome shotgun (WGS) entry which is preliminary data.</text>
</comment>
<evidence type="ECO:0000313" key="1">
    <source>
        <dbReference type="EMBL" id="ETO35684.1"/>
    </source>
</evidence>
<proteinExistence type="predicted"/>